<sequence>MKHAINRIFPQKVKHGNSYGLCFTAHFENVGTTTNSNHEK</sequence>
<accession>A0AAQ1P475</accession>
<evidence type="ECO:0000313" key="2">
    <source>
        <dbReference type="Proteomes" id="UP000234460"/>
    </source>
</evidence>
<protein>
    <submittedName>
        <fullName evidence="1">Uncharacterized protein</fullName>
    </submittedName>
</protein>
<organism evidence="1 2">
    <name type="scientific">Leptospira interrogans serovar Manilae</name>
    <dbReference type="NCBI Taxonomy" id="214675"/>
    <lineage>
        <taxon>Bacteria</taxon>
        <taxon>Pseudomonadati</taxon>
        <taxon>Spirochaetota</taxon>
        <taxon>Spirochaetia</taxon>
        <taxon>Leptospirales</taxon>
        <taxon>Leptospiraceae</taxon>
        <taxon>Leptospira</taxon>
    </lineage>
</organism>
<name>A0AAQ1P475_LEPIR</name>
<proteinExistence type="predicted"/>
<comment type="caution">
    <text evidence="1">The sequence shown here is derived from an EMBL/GenBank/DDBJ whole genome shotgun (WGS) entry which is preliminary data.</text>
</comment>
<dbReference type="EMBL" id="OEJX01000088">
    <property type="protein sequence ID" value="SOR63960.1"/>
    <property type="molecule type" value="Genomic_DNA"/>
</dbReference>
<evidence type="ECO:0000313" key="1">
    <source>
        <dbReference type="EMBL" id="SOR63960.1"/>
    </source>
</evidence>
<dbReference type="AlphaFoldDB" id="A0AAQ1P475"/>
<reference evidence="1 2" key="1">
    <citation type="submission" date="2017-11" db="EMBL/GenBank/DDBJ databases">
        <authorList>
            <person name="Lechat P."/>
        </authorList>
    </citation>
    <scope>NUCLEOTIDE SEQUENCE [LARGE SCALE GENOMIC DNA]</scope>
    <source>
        <strain evidence="1">L495</strain>
    </source>
</reference>
<dbReference type="Proteomes" id="UP000234460">
    <property type="component" value="Chromosome LMANV2"/>
</dbReference>
<gene>
    <name evidence="1" type="ORF">LMANV2_90154</name>
</gene>